<proteinExistence type="predicted"/>
<accession>A0A2H1L3Y2</accession>
<dbReference type="Proteomes" id="UP000234462">
    <property type="component" value="Unassembled WGS sequence"/>
</dbReference>
<keyword evidence="1" id="KW-0238">DNA-binding</keyword>
<dbReference type="EMBL" id="FXZM01000002">
    <property type="protein sequence ID" value="SMY11113.1"/>
    <property type="molecule type" value="Genomic_DNA"/>
</dbReference>
<protein>
    <recommendedName>
        <fullName evidence="2">OmpR/PhoB-type domain-containing protein</fullName>
    </recommendedName>
</protein>
<dbReference type="AlphaFoldDB" id="A0A2H1L3Y2"/>
<dbReference type="InterPro" id="IPR003018">
    <property type="entry name" value="GAF"/>
</dbReference>
<dbReference type="GO" id="GO:0006355">
    <property type="term" value="P:regulation of DNA-templated transcription"/>
    <property type="evidence" value="ECO:0007669"/>
    <property type="project" value="InterPro"/>
</dbReference>
<name>A0A2H1L3Y2_9MICO</name>
<keyword evidence="4" id="KW-1185">Reference proteome</keyword>
<sequence>MHPSLRFTDPTAFARRTVAAHDAVFSRAMAPSWADPWADPQMLAAWRRSGEAGVRPDQDMPSRFLADADLQQARDRSPVGWIAGEVVQAVADTSAAGRHLVVLSDADGVVLWRAGSAQAMRGADRIAFAEGADWSESGIGTNGISRALETGGMTHVTAGEHFVRAHHAWTCSASPIRDSDGAIIGVLDVSLPVRFATAESAALVRCGVRLAEALLPARVPSHHASQTGRSAPVIRLLGHRPEIVRADGVRIRLTQRRAELLALLASREAWTARALAEALYDDPSAAATVRGEILRLRRTTGLTISTQPYALADHERAGVDFLIADEAFELLPDSDVPAIVDLRYTV</sequence>
<dbReference type="Pfam" id="PF01590">
    <property type="entry name" value="GAF"/>
    <property type="match status" value="1"/>
</dbReference>
<evidence type="ECO:0000256" key="1">
    <source>
        <dbReference type="ARBA" id="ARBA00023125"/>
    </source>
</evidence>
<dbReference type="SUPFAM" id="SSF55781">
    <property type="entry name" value="GAF domain-like"/>
    <property type="match status" value="1"/>
</dbReference>
<evidence type="ECO:0000313" key="4">
    <source>
        <dbReference type="Proteomes" id="UP000234462"/>
    </source>
</evidence>
<gene>
    <name evidence="3" type="ORF">BJEO58_00695</name>
</gene>
<feature type="domain" description="OmpR/PhoB-type" evidence="2">
    <location>
        <begin position="248"/>
        <end position="311"/>
    </location>
</feature>
<dbReference type="GO" id="GO:0000160">
    <property type="term" value="P:phosphorelay signal transduction system"/>
    <property type="evidence" value="ECO:0007669"/>
    <property type="project" value="InterPro"/>
</dbReference>
<evidence type="ECO:0000313" key="3">
    <source>
        <dbReference type="EMBL" id="SMY11113.1"/>
    </source>
</evidence>
<reference evidence="4" key="1">
    <citation type="submission" date="2017-03" db="EMBL/GenBank/DDBJ databases">
        <authorList>
            <person name="Monnet C."/>
        </authorList>
    </citation>
    <scope>NUCLEOTIDE SEQUENCE [LARGE SCALE GENOMIC DNA]</scope>
    <source>
        <strain evidence="4">SJ5-8</strain>
    </source>
</reference>
<dbReference type="InterPro" id="IPR029016">
    <property type="entry name" value="GAF-like_dom_sf"/>
</dbReference>
<dbReference type="OrthoDB" id="3928741at2"/>
<dbReference type="GO" id="GO:0003677">
    <property type="term" value="F:DNA binding"/>
    <property type="evidence" value="ECO:0007669"/>
    <property type="project" value="UniProtKB-KW"/>
</dbReference>
<evidence type="ECO:0000259" key="2">
    <source>
        <dbReference type="SMART" id="SM00862"/>
    </source>
</evidence>
<dbReference type="InterPro" id="IPR001867">
    <property type="entry name" value="OmpR/PhoB-type_DNA-bd"/>
</dbReference>
<organism evidence="3 4">
    <name type="scientific">Brevibacterium jeotgali</name>
    <dbReference type="NCBI Taxonomy" id="1262550"/>
    <lineage>
        <taxon>Bacteria</taxon>
        <taxon>Bacillati</taxon>
        <taxon>Actinomycetota</taxon>
        <taxon>Actinomycetes</taxon>
        <taxon>Micrococcales</taxon>
        <taxon>Brevibacteriaceae</taxon>
        <taxon>Brevibacterium</taxon>
    </lineage>
</organism>
<dbReference type="RefSeq" id="WP_101587759.1">
    <property type="nucleotide sequence ID" value="NZ_FXZM01000002.1"/>
</dbReference>
<dbReference type="Gene3D" id="3.30.450.40">
    <property type="match status" value="1"/>
</dbReference>
<dbReference type="SMART" id="SM00862">
    <property type="entry name" value="Trans_reg_C"/>
    <property type="match status" value="1"/>
</dbReference>